<proteinExistence type="predicted"/>
<gene>
    <name evidence="2" type="ORF">VTAP4600_A1229</name>
</gene>
<reference evidence="2 3" key="1">
    <citation type="submission" date="2017-10" db="EMBL/GenBank/DDBJ databases">
        <authorList>
            <person name="Banno H."/>
            <person name="Chua N.-H."/>
        </authorList>
    </citation>
    <scope>NUCLEOTIDE SEQUENCE [LARGE SCALE GENOMIC DNA]</scope>
    <source>
        <strain evidence="2">Vibrio tapetis CECT4600</strain>
    </source>
</reference>
<keyword evidence="1" id="KW-0812">Transmembrane</keyword>
<keyword evidence="3" id="KW-1185">Reference proteome</keyword>
<keyword evidence="1" id="KW-0472">Membrane</keyword>
<sequence length="56" mass="6206">MVERRTVNPYVASSSLAGGAKFKKGRNFYCGLFAFVAIKWLIAPQITHYSILLSAL</sequence>
<dbReference type="Proteomes" id="UP000235828">
    <property type="component" value="Chromosome A"/>
</dbReference>
<dbReference type="EMBL" id="LT960611">
    <property type="protein sequence ID" value="SON49208.1"/>
    <property type="molecule type" value="Genomic_DNA"/>
</dbReference>
<dbReference type="KEGG" id="vta:A1229"/>
<evidence type="ECO:0000313" key="2">
    <source>
        <dbReference type="EMBL" id="SON49208.1"/>
    </source>
</evidence>
<dbReference type="AntiFam" id="ANF00010">
    <property type="entry name" value="tRNA translation"/>
</dbReference>
<protein>
    <submittedName>
        <fullName evidence="2">Uncharacterized protein</fullName>
    </submittedName>
</protein>
<feature type="transmembrane region" description="Helical" evidence="1">
    <location>
        <begin position="28"/>
        <end position="46"/>
    </location>
</feature>
<name>A0A2N8ZBF6_9VIBR</name>
<evidence type="ECO:0000313" key="3">
    <source>
        <dbReference type="Proteomes" id="UP000235828"/>
    </source>
</evidence>
<keyword evidence="1" id="KW-1133">Transmembrane helix</keyword>
<dbReference type="AlphaFoldDB" id="A0A2N8ZBF6"/>
<organism evidence="2 3">
    <name type="scientific">Vibrio tapetis subsp. tapetis</name>
    <dbReference type="NCBI Taxonomy" id="1671868"/>
    <lineage>
        <taxon>Bacteria</taxon>
        <taxon>Pseudomonadati</taxon>
        <taxon>Pseudomonadota</taxon>
        <taxon>Gammaproteobacteria</taxon>
        <taxon>Vibrionales</taxon>
        <taxon>Vibrionaceae</taxon>
        <taxon>Vibrio</taxon>
    </lineage>
</organism>
<accession>A0A2N8ZBF6</accession>
<evidence type="ECO:0000256" key="1">
    <source>
        <dbReference type="SAM" id="Phobius"/>
    </source>
</evidence>